<protein>
    <submittedName>
        <fullName evidence="2">Uncharacterized protein</fullName>
    </submittedName>
</protein>
<keyword evidence="3" id="KW-1185">Reference proteome</keyword>
<dbReference type="EMBL" id="BMAT01002824">
    <property type="protein sequence ID" value="GFS15038.1"/>
    <property type="molecule type" value="Genomic_DNA"/>
</dbReference>
<feature type="compositionally biased region" description="Acidic residues" evidence="1">
    <location>
        <begin position="17"/>
        <end position="46"/>
    </location>
</feature>
<dbReference type="Proteomes" id="UP000762676">
    <property type="component" value="Unassembled WGS sequence"/>
</dbReference>
<evidence type="ECO:0000313" key="2">
    <source>
        <dbReference type="EMBL" id="GFS15038.1"/>
    </source>
</evidence>
<accession>A0AAV4J032</accession>
<evidence type="ECO:0000313" key="3">
    <source>
        <dbReference type="Proteomes" id="UP000762676"/>
    </source>
</evidence>
<evidence type="ECO:0000256" key="1">
    <source>
        <dbReference type="SAM" id="MobiDB-lite"/>
    </source>
</evidence>
<feature type="region of interest" description="Disordered" evidence="1">
    <location>
        <begin position="15"/>
        <end position="49"/>
    </location>
</feature>
<sequence length="69" mass="7333">MESFSHSSLVEKKLCIDDNDDDDDDDDDDDGGGGGGGDDDDDDDDVGHDNISDVAMTILSLKCKLCCFA</sequence>
<reference evidence="2 3" key="1">
    <citation type="journal article" date="2021" name="Elife">
        <title>Chloroplast acquisition without the gene transfer in kleptoplastic sea slugs, Plakobranchus ocellatus.</title>
        <authorList>
            <person name="Maeda T."/>
            <person name="Takahashi S."/>
            <person name="Yoshida T."/>
            <person name="Shimamura S."/>
            <person name="Takaki Y."/>
            <person name="Nagai Y."/>
            <person name="Toyoda A."/>
            <person name="Suzuki Y."/>
            <person name="Arimoto A."/>
            <person name="Ishii H."/>
            <person name="Satoh N."/>
            <person name="Nishiyama T."/>
            <person name="Hasebe M."/>
            <person name="Maruyama T."/>
            <person name="Minagawa J."/>
            <person name="Obokata J."/>
            <person name="Shigenobu S."/>
        </authorList>
    </citation>
    <scope>NUCLEOTIDE SEQUENCE [LARGE SCALE GENOMIC DNA]</scope>
</reference>
<gene>
    <name evidence="2" type="ORF">ElyMa_001439500</name>
</gene>
<comment type="caution">
    <text evidence="2">The sequence shown here is derived from an EMBL/GenBank/DDBJ whole genome shotgun (WGS) entry which is preliminary data.</text>
</comment>
<name>A0AAV4J032_9GAST</name>
<organism evidence="2 3">
    <name type="scientific">Elysia marginata</name>
    <dbReference type="NCBI Taxonomy" id="1093978"/>
    <lineage>
        <taxon>Eukaryota</taxon>
        <taxon>Metazoa</taxon>
        <taxon>Spiralia</taxon>
        <taxon>Lophotrochozoa</taxon>
        <taxon>Mollusca</taxon>
        <taxon>Gastropoda</taxon>
        <taxon>Heterobranchia</taxon>
        <taxon>Euthyneura</taxon>
        <taxon>Panpulmonata</taxon>
        <taxon>Sacoglossa</taxon>
        <taxon>Placobranchoidea</taxon>
        <taxon>Plakobranchidae</taxon>
        <taxon>Elysia</taxon>
    </lineage>
</organism>
<proteinExistence type="predicted"/>
<dbReference type="AlphaFoldDB" id="A0AAV4J032"/>